<reference evidence="2" key="1">
    <citation type="submission" date="2021-06" db="EMBL/GenBank/DDBJ databases">
        <authorList>
            <person name="Kallberg Y."/>
            <person name="Tangrot J."/>
            <person name="Rosling A."/>
        </authorList>
    </citation>
    <scope>NUCLEOTIDE SEQUENCE</scope>
    <source>
        <strain evidence="2">CL551</strain>
    </source>
</reference>
<name>A0A9N9GU36_9GLOM</name>
<dbReference type="Proteomes" id="UP000789342">
    <property type="component" value="Unassembled WGS sequence"/>
</dbReference>
<proteinExistence type="predicted"/>
<protein>
    <submittedName>
        <fullName evidence="2">5432_t:CDS:1</fullName>
    </submittedName>
</protein>
<evidence type="ECO:0000256" key="1">
    <source>
        <dbReference type="SAM" id="MobiDB-lite"/>
    </source>
</evidence>
<keyword evidence="3" id="KW-1185">Reference proteome</keyword>
<evidence type="ECO:0000313" key="2">
    <source>
        <dbReference type="EMBL" id="CAG8625473.1"/>
    </source>
</evidence>
<dbReference type="EMBL" id="CAJVPV010008007">
    <property type="protein sequence ID" value="CAG8625473.1"/>
    <property type="molecule type" value="Genomic_DNA"/>
</dbReference>
<sequence>METVHSGFDESIGDTNNRFSGEFKDPKKTFSEDEIKGIIKEVVEDTILQDSAYLHSRISIWNAAITLILGTERVSMLPLLVIGMPNSMEAPLTDMTLIACMSSSMFGD</sequence>
<comment type="caution">
    <text evidence="2">The sequence shown here is derived from an EMBL/GenBank/DDBJ whole genome shotgun (WGS) entry which is preliminary data.</text>
</comment>
<feature type="non-terminal residue" evidence="2">
    <location>
        <position position="108"/>
    </location>
</feature>
<dbReference type="OrthoDB" id="10059120at2759"/>
<feature type="region of interest" description="Disordered" evidence="1">
    <location>
        <begin position="1"/>
        <end position="25"/>
    </location>
</feature>
<evidence type="ECO:0000313" key="3">
    <source>
        <dbReference type="Proteomes" id="UP000789342"/>
    </source>
</evidence>
<accession>A0A9N9GU36</accession>
<organism evidence="2 3">
    <name type="scientific">Acaulospora morrowiae</name>
    <dbReference type="NCBI Taxonomy" id="94023"/>
    <lineage>
        <taxon>Eukaryota</taxon>
        <taxon>Fungi</taxon>
        <taxon>Fungi incertae sedis</taxon>
        <taxon>Mucoromycota</taxon>
        <taxon>Glomeromycotina</taxon>
        <taxon>Glomeromycetes</taxon>
        <taxon>Diversisporales</taxon>
        <taxon>Acaulosporaceae</taxon>
        <taxon>Acaulospora</taxon>
    </lineage>
</organism>
<dbReference type="AlphaFoldDB" id="A0A9N9GU36"/>
<gene>
    <name evidence="2" type="ORF">AMORRO_LOCUS8852</name>
</gene>